<evidence type="ECO:0008006" key="3">
    <source>
        <dbReference type="Google" id="ProtNLM"/>
    </source>
</evidence>
<comment type="caution">
    <text evidence="1">The sequence shown here is derived from an EMBL/GenBank/DDBJ whole genome shotgun (WGS) entry which is preliminary data.</text>
</comment>
<dbReference type="Pfam" id="PF03646">
    <property type="entry name" value="FlaG"/>
    <property type="match status" value="1"/>
</dbReference>
<dbReference type="InterPro" id="IPR005186">
    <property type="entry name" value="FlaG"/>
</dbReference>
<name>A0A0D2HSR1_9BACT</name>
<dbReference type="InParanoid" id="A0A0D2HSR1"/>
<dbReference type="STRING" id="1429043.X474_13765"/>
<dbReference type="InterPro" id="IPR035924">
    <property type="entry name" value="FlaG-like_sf"/>
</dbReference>
<accession>A0A0D2HSR1</accession>
<dbReference type="OrthoDB" id="5471208at2"/>
<reference evidence="1 2" key="1">
    <citation type="submission" date="2013-11" db="EMBL/GenBank/DDBJ databases">
        <title>Metagenomic analysis of a methanogenic consortium involved in long chain n-alkane degradation.</title>
        <authorList>
            <person name="Davidova I.A."/>
            <person name="Callaghan A.V."/>
            <person name="Wawrik B."/>
            <person name="Pruitt S."/>
            <person name="Marks C."/>
            <person name="Duncan K.E."/>
            <person name="Suflita J.M."/>
        </authorList>
    </citation>
    <scope>NUCLEOTIDE SEQUENCE [LARGE SCALE GENOMIC DNA]</scope>
    <source>
        <strain evidence="1 2">SPR</strain>
    </source>
</reference>
<dbReference type="AlphaFoldDB" id="A0A0D2HSR1"/>
<gene>
    <name evidence="1" type="ORF">X474_13765</name>
</gene>
<evidence type="ECO:0000313" key="2">
    <source>
        <dbReference type="Proteomes" id="UP000032233"/>
    </source>
</evidence>
<dbReference type="NCBIfam" id="NF041863">
    <property type="entry name" value="DVU0524_fam"/>
    <property type="match status" value="1"/>
</dbReference>
<protein>
    <recommendedName>
        <fullName evidence="3">Flagellar protein FlaG</fullName>
    </recommendedName>
</protein>
<evidence type="ECO:0000313" key="1">
    <source>
        <dbReference type="EMBL" id="KIX13548.1"/>
    </source>
</evidence>
<dbReference type="Proteomes" id="UP000032233">
    <property type="component" value="Unassembled WGS sequence"/>
</dbReference>
<dbReference type="EMBL" id="AZAC01000015">
    <property type="protein sequence ID" value="KIX13548.1"/>
    <property type="molecule type" value="Genomic_DNA"/>
</dbReference>
<dbReference type="Gene3D" id="3.30.160.170">
    <property type="entry name" value="FlaG-like"/>
    <property type="match status" value="1"/>
</dbReference>
<dbReference type="SUPFAM" id="SSF160214">
    <property type="entry name" value="FlaG-like"/>
    <property type="match status" value="1"/>
</dbReference>
<proteinExistence type="predicted"/>
<sequence>MAITSFQVQNILRTYARQLSRGQRLARNRAATQSAPTDQVNISIEARRKQVIEKITSEIVTNIGSRIPGLSQGMGAVEDQALRQLSEEYGKQLDIHQDESSGQLFFKVVDQEKGEVIEDLPAEESNKLQERLFTITQKIVDQNMI</sequence>
<dbReference type="RefSeq" id="WP_052515152.1">
    <property type="nucleotide sequence ID" value="NZ_AZAC01000015.1"/>
</dbReference>
<organism evidence="1 2">
    <name type="scientific">Dethiosulfatarculus sandiegensis</name>
    <dbReference type="NCBI Taxonomy" id="1429043"/>
    <lineage>
        <taxon>Bacteria</taxon>
        <taxon>Pseudomonadati</taxon>
        <taxon>Thermodesulfobacteriota</taxon>
        <taxon>Desulfarculia</taxon>
        <taxon>Desulfarculales</taxon>
        <taxon>Desulfarculaceae</taxon>
        <taxon>Dethiosulfatarculus</taxon>
    </lineage>
</organism>
<keyword evidence="2" id="KW-1185">Reference proteome</keyword>
<dbReference type="InterPro" id="IPR049840">
    <property type="entry name" value="DVU0524-like"/>
</dbReference>